<sequence length="45" mass="5168">MEQASSFRVIELTSYLKKERLLKDSALIAYDADIFELNSTMKQAV</sequence>
<proteinExistence type="predicted"/>
<evidence type="ECO:0000313" key="2">
    <source>
        <dbReference type="Proteomes" id="UP000615755"/>
    </source>
</evidence>
<organism evidence="1 2">
    <name type="scientific">Pseudoalteromonas aurantia 208</name>
    <dbReference type="NCBI Taxonomy" id="1314867"/>
    <lineage>
        <taxon>Bacteria</taxon>
        <taxon>Pseudomonadati</taxon>
        <taxon>Pseudomonadota</taxon>
        <taxon>Gammaproteobacteria</taxon>
        <taxon>Alteromonadales</taxon>
        <taxon>Pseudoalteromonadaceae</taxon>
        <taxon>Pseudoalteromonas</taxon>
    </lineage>
</organism>
<gene>
    <name evidence="1" type="ORF">PAUR_a2829</name>
</gene>
<keyword evidence="2" id="KW-1185">Reference proteome</keyword>
<comment type="caution">
    <text evidence="1">The sequence shown here is derived from an EMBL/GenBank/DDBJ whole genome shotgun (WGS) entry which is preliminary data.</text>
</comment>
<accession>A0ABR9EDJ1</accession>
<dbReference type="Proteomes" id="UP000615755">
    <property type="component" value="Unassembled WGS sequence"/>
</dbReference>
<reference evidence="1 2" key="1">
    <citation type="submission" date="2015-03" db="EMBL/GenBank/DDBJ databases">
        <title>Genome sequence of Pseudoalteromonas aurantia.</title>
        <authorList>
            <person name="Xie B.-B."/>
            <person name="Rong J.-C."/>
            <person name="Qin Q.-L."/>
            <person name="Zhang Y.-Z."/>
        </authorList>
    </citation>
    <scope>NUCLEOTIDE SEQUENCE [LARGE SCALE GENOMIC DNA]</scope>
    <source>
        <strain evidence="1 2">208</strain>
    </source>
</reference>
<evidence type="ECO:0000313" key="1">
    <source>
        <dbReference type="EMBL" id="MBE0369057.1"/>
    </source>
</evidence>
<name>A0ABR9EDJ1_9GAMM</name>
<dbReference type="EMBL" id="AQGV01000012">
    <property type="protein sequence ID" value="MBE0369057.1"/>
    <property type="molecule type" value="Genomic_DNA"/>
</dbReference>
<protein>
    <submittedName>
        <fullName evidence="1">Uncharacterized protein</fullName>
    </submittedName>
</protein>